<dbReference type="Proteomes" id="UP000053750">
    <property type="component" value="Unassembled WGS sequence"/>
</dbReference>
<dbReference type="Pfam" id="PF00903">
    <property type="entry name" value="Glyoxalase"/>
    <property type="match status" value="1"/>
</dbReference>
<evidence type="ECO:0000313" key="2">
    <source>
        <dbReference type="EMBL" id="EXX86469.1"/>
    </source>
</evidence>
<dbReference type="EMBL" id="JFHU01000190">
    <property type="protein sequence ID" value="EXX86469.1"/>
    <property type="molecule type" value="Genomic_DNA"/>
</dbReference>
<proteinExistence type="predicted"/>
<dbReference type="InterPro" id="IPR037523">
    <property type="entry name" value="VOC_core"/>
</dbReference>
<dbReference type="PROSITE" id="PS51819">
    <property type="entry name" value="VOC"/>
    <property type="match status" value="1"/>
</dbReference>
<sequence length="135" mass="15643">MIKGIAHNAIRVTDMGKSLHFYCDIAGLTKAFEIHDDNDKPWIVYLKVADGQFIELFYGGRREYVQHPRNAGSTHICFEVDDIFTTADRLKRHGFKLDIEPMRGKDYNYPCWTKDPDGFPIEFMQLDPRSPQSNS</sequence>
<accession>A0A9W5S0F7</accession>
<keyword evidence="3" id="KW-1185">Reference proteome</keyword>
<dbReference type="PANTHER" id="PTHR36113:SF1">
    <property type="entry name" value="GLYOXALASE_BLEOMYCIN RESISTANCE PROTEIN_DIOXYGENASE"/>
    <property type="match status" value="1"/>
</dbReference>
<feature type="domain" description="VOC" evidence="1">
    <location>
        <begin position="4"/>
        <end position="126"/>
    </location>
</feature>
<name>A0A9W5S0F7_9BACL</name>
<evidence type="ECO:0000313" key="3">
    <source>
        <dbReference type="Proteomes" id="UP000053750"/>
    </source>
</evidence>
<dbReference type="Gene3D" id="3.10.180.10">
    <property type="entry name" value="2,3-Dihydroxybiphenyl 1,2-Dioxygenase, domain 1"/>
    <property type="match status" value="1"/>
</dbReference>
<dbReference type="CDD" id="cd06587">
    <property type="entry name" value="VOC"/>
    <property type="match status" value="1"/>
</dbReference>
<dbReference type="InterPro" id="IPR051332">
    <property type="entry name" value="Fosfomycin_Res_Enzymes"/>
</dbReference>
<reference evidence="2 3" key="1">
    <citation type="submission" date="2014-02" db="EMBL/GenBank/DDBJ databases">
        <title>Genome sequence of Paenibacillus darwinianus reveals adaptive mechanisms for survival in Antarctic soils.</title>
        <authorList>
            <person name="Dsouza M."/>
            <person name="Taylor M.W."/>
            <person name="Turner S.J."/>
            <person name="Aislabie J."/>
        </authorList>
    </citation>
    <scope>NUCLEOTIDE SEQUENCE [LARGE SCALE GENOMIC DNA]</scope>
    <source>
        <strain evidence="2 3">CE1</strain>
    </source>
</reference>
<organism evidence="2 3">
    <name type="scientific">Paenibacillus darwinianus</name>
    <dbReference type="NCBI Taxonomy" id="1380763"/>
    <lineage>
        <taxon>Bacteria</taxon>
        <taxon>Bacillati</taxon>
        <taxon>Bacillota</taxon>
        <taxon>Bacilli</taxon>
        <taxon>Bacillales</taxon>
        <taxon>Paenibacillaceae</taxon>
        <taxon>Paenibacillus</taxon>
    </lineage>
</organism>
<gene>
    <name evidence="2" type="ORF">BG53_06265</name>
</gene>
<dbReference type="RefSeq" id="WP_036584502.1">
    <property type="nucleotide sequence ID" value="NZ_KK082171.1"/>
</dbReference>
<dbReference type="OrthoDB" id="375220at2"/>
<dbReference type="AlphaFoldDB" id="A0A9W5S0F7"/>
<protein>
    <submittedName>
        <fullName evidence="2">Glyoxalase</fullName>
    </submittedName>
</protein>
<dbReference type="PANTHER" id="PTHR36113">
    <property type="entry name" value="LYASE, PUTATIVE-RELATED-RELATED"/>
    <property type="match status" value="1"/>
</dbReference>
<comment type="caution">
    <text evidence="2">The sequence shown here is derived from an EMBL/GenBank/DDBJ whole genome shotgun (WGS) entry which is preliminary data.</text>
</comment>
<evidence type="ECO:0000259" key="1">
    <source>
        <dbReference type="PROSITE" id="PS51819"/>
    </source>
</evidence>
<dbReference type="InterPro" id="IPR004360">
    <property type="entry name" value="Glyas_Fos-R_dOase_dom"/>
</dbReference>
<dbReference type="InterPro" id="IPR029068">
    <property type="entry name" value="Glyas_Bleomycin-R_OHBP_Dase"/>
</dbReference>
<dbReference type="SUPFAM" id="SSF54593">
    <property type="entry name" value="Glyoxalase/Bleomycin resistance protein/Dihydroxybiphenyl dioxygenase"/>
    <property type="match status" value="1"/>
</dbReference>